<sequence>MKHEDTNLSPWLQSLANFCGAVFRKYNIELSGLLQYVANQLKAGKSFDLLILKEVVQKMSGIESTEEITVDQLDALAGGELLRAEGGYFSQVRNTKKSSQRLKDALLENDLAIPICLLMAQQRNCIVFKEGQEKHLKLVGKLFDQCQDTLVQFGGFLATQLGTEDYTKKLPPLGEMVEKYHITADAAFYMYRPMFAHAITAKVDELRKAEKGSKQSSSSGQKSQRYVQAVEIVMTPVIESVRSLHVTKVWDDISPQFYVTFWSLTMYDLYVPSGSYEKEINKIKSQLSTLEDNRDVAPSKKRKEKEKYNLLIDKLKDEEKKQQEHCQRVVARLKNEKDNWFQSRKYTTCSTKNETITQFLQLCIFPRCCFTASDSVYCAKFVHTVHGLKTPNFSTLLCYDRMFSDISYIVASCTENEASRYGRFLCAMLETLMRWHSDRHIYEKECGNYPGFVTILRASNTDASSKADQLDYENFRHVCHKWQYKITKAVVICLESHEYVQIRNTLIVLTKILQYYPMVQNLGQALERRVDKIRQEEKDKRKDIFALAMGYSGQLKSRKGSMIPEHQFHQKEKENQPKSTTQSSSQQNGPVTKPDAVSQSSGTAAAVSSHSTGSSLNPEARSFTSKTDKTKDGAVKSSSSVSTSSKSQPSKGNSAGSGKTSYSSSERKSTGSTKLNTSIKEDRTDSDKSQGKDEKEKDRKEKEPKPSKDDNLRYKEEKNSKDDRDDDRKEQEDGSKNHSRHREKDRDARDGSATSTSSHSSSKSSRKPEYSPRKEESERDTKRRKVDGQMSSPLSAGKDRQEIVISRDNSKSNHSDHSHDSRSRERERGRSNDRERDRDREKERKSEKKREYHADGEKETHEVKRRKDDDRASSKSRHSTDGKEKESEKNREREREKEHHRDKERDRGKDRERGKSKDRDREKDKDKTKVKIIKTSKSSGSKKESKDKDGRDEKEYKNKTKDRDSSRDREGKTREDKHSSSSRKKSR</sequence>
<dbReference type="Pfam" id="PF11262">
    <property type="entry name" value="Tho2"/>
    <property type="match status" value="1"/>
</dbReference>
<evidence type="ECO:0000256" key="3">
    <source>
        <dbReference type="SAM" id="MobiDB-lite"/>
    </source>
</evidence>
<feature type="compositionally biased region" description="Basic and acidic residues" evidence="3">
    <location>
        <begin position="941"/>
        <end position="979"/>
    </location>
</feature>
<evidence type="ECO:0000256" key="2">
    <source>
        <dbReference type="SAM" id="Coils"/>
    </source>
</evidence>
<dbReference type="RefSeq" id="XP_006826090.1">
    <property type="nucleotide sequence ID" value="XM_006826027.1"/>
</dbReference>
<evidence type="ECO:0000256" key="1">
    <source>
        <dbReference type="ARBA" id="ARBA00047033"/>
    </source>
</evidence>
<keyword evidence="2" id="KW-0175">Coiled coil</keyword>
<feature type="compositionally biased region" description="Basic and acidic residues" evidence="3">
    <location>
        <begin position="679"/>
        <end position="750"/>
    </location>
</feature>
<feature type="coiled-coil region" evidence="2">
    <location>
        <begin position="273"/>
        <end position="336"/>
    </location>
</feature>
<name>A0ABM0N1E9_SACKO</name>
<dbReference type="Proteomes" id="UP000694865">
    <property type="component" value="Unplaced"/>
</dbReference>
<dbReference type="InterPro" id="IPR040007">
    <property type="entry name" value="Tho2"/>
</dbReference>
<organism evidence="5 6">
    <name type="scientific">Saccoglossus kowalevskii</name>
    <name type="common">Acorn worm</name>
    <dbReference type="NCBI Taxonomy" id="10224"/>
    <lineage>
        <taxon>Eukaryota</taxon>
        <taxon>Metazoa</taxon>
        <taxon>Hemichordata</taxon>
        <taxon>Enteropneusta</taxon>
        <taxon>Harrimaniidae</taxon>
        <taxon>Saccoglossus</taxon>
    </lineage>
</organism>
<comment type="subunit">
    <text evidence="1">Component of the THO subcomplex, which is composed of THOC1, THOC2, THOC3, THOC5, THOC6 and THOC7. The THO subcomplex interacts with DDX39B to form the THO-DDX39B complex which multimerizes into a 28-subunit tetrameric assembly. Component of the transcription/export (TREX) complex at least composed of ALYREF/THOC4, DDX39B, SARNP/CIP29, CHTOP and the THO subcomplex; in the complex interacts with THOC1, THOC3, THOC5, THOC7 and DDX39B. TREX seems to have a dynamic structure involving ATP-dependent remodeling. Interacts with POLDIP3 and ZC3H11A.</text>
</comment>
<evidence type="ECO:0000313" key="5">
    <source>
        <dbReference type="Proteomes" id="UP000694865"/>
    </source>
</evidence>
<dbReference type="InterPro" id="IPR021418">
    <property type="entry name" value="THO_THOC2_C"/>
</dbReference>
<evidence type="ECO:0000313" key="6">
    <source>
        <dbReference type="RefSeq" id="XP_006826090.1"/>
    </source>
</evidence>
<feature type="compositionally biased region" description="Low complexity" evidence="3">
    <location>
        <begin position="752"/>
        <end position="763"/>
    </location>
</feature>
<feature type="compositionally biased region" description="Polar residues" evidence="3">
    <location>
        <begin position="597"/>
        <end position="625"/>
    </location>
</feature>
<feature type="compositionally biased region" description="Low complexity" evidence="3">
    <location>
        <begin position="636"/>
        <end position="674"/>
    </location>
</feature>
<feature type="compositionally biased region" description="Basic and acidic residues" evidence="3">
    <location>
        <begin position="766"/>
        <end position="781"/>
    </location>
</feature>
<feature type="domain" description="THO complex subunitTHOC2 C-terminal" evidence="4">
    <location>
        <begin position="250"/>
        <end position="555"/>
    </location>
</feature>
<protein>
    <submittedName>
        <fullName evidence="6">THO complex subunit 2-like</fullName>
    </submittedName>
</protein>
<feature type="region of interest" description="Disordered" evidence="3">
    <location>
        <begin position="568"/>
        <end position="987"/>
    </location>
</feature>
<dbReference type="GeneID" id="100372106"/>
<keyword evidence="5" id="KW-1185">Reference proteome</keyword>
<gene>
    <name evidence="6" type="primary">LOC100372106</name>
</gene>
<feature type="compositionally biased region" description="Basic and acidic residues" evidence="3">
    <location>
        <begin position="808"/>
        <end position="929"/>
    </location>
</feature>
<proteinExistence type="predicted"/>
<dbReference type="PANTHER" id="PTHR21597:SF0">
    <property type="entry name" value="THO COMPLEX SUBUNIT 2"/>
    <property type="match status" value="1"/>
</dbReference>
<accession>A0ABM0N1E9</accession>
<evidence type="ECO:0000259" key="4">
    <source>
        <dbReference type="Pfam" id="PF11262"/>
    </source>
</evidence>
<dbReference type="PANTHER" id="PTHR21597">
    <property type="entry name" value="THO2 PROTEIN"/>
    <property type="match status" value="1"/>
</dbReference>
<reference evidence="6" key="1">
    <citation type="submission" date="2025-08" db="UniProtKB">
        <authorList>
            <consortium name="RefSeq"/>
        </authorList>
    </citation>
    <scope>IDENTIFICATION</scope>
    <source>
        <tissue evidence="6">Testes</tissue>
    </source>
</reference>